<keyword evidence="3" id="KW-1185">Reference proteome</keyword>
<reference evidence="2" key="1">
    <citation type="submission" date="2021-10" db="EMBL/GenBank/DDBJ databases">
        <title>Tropical sea cucumber genome reveals ecological adaptation and Cuvierian tubules defense mechanism.</title>
        <authorList>
            <person name="Chen T."/>
        </authorList>
    </citation>
    <scope>NUCLEOTIDE SEQUENCE</scope>
    <source>
        <strain evidence="2">Nanhai2018</strain>
        <tissue evidence="2">Muscle</tissue>
    </source>
</reference>
<gene>
    <name evidence="2" type="ORF">HOLleu_35896</name>
</gene>
<dbReference type="Proteomes" id="UP001152320">
    <property type="component" value="Chromosome 19"/>
</dbReference>
<feature type="compositionally biased region" description="Basic and acidic residues" evidence="1">
    <location>
        <begin position="1"/>
        <end position="11"/>
    </location>
</feature>
<proteinExistence type="predicted"/>
<dbReference type="AlphaFoldDB" id="A0A9Q1BG68"/>
<feature type="region of interest" description="Disordered" evidence="1">
    <location>
        <begin position="1"/>
        <end position="30"/>
    </location>
</feature>
<organism evidence="2 3">
    <name type="scientific">Holothuria leucospilota</name>
    <name type="common">Black long sea cucumber</name>
    <name type="synonym">Mertensiothuria leucospilota</name>
    <dbReference type="NCBI Taxonomy" id="206669"/>
    <lineage>
        <taxon>Eukaryota</taxon>
        <taxon>Metazoa</taxon>
        <taxon>Echinodermata</taxon>
        <taxon>Eleutherozoa</taxon>
        <taxon>Echinozoa</taxon>
        <taxon>Holothuroidea</taxon>
        <taxon>Aspidochirotacea</taxon>
        <taxon>Aspidochirotida</taxon>
        <taxon>Holothuriidae</taxon>
        <taxon>Holothuria</taxon>
    </lineage>
</organism>
<dbReference type="EMBL" id="JAIZAY010000019">
    <property type="protein sequence ID" value="KAJ8023447.1"/>
    <property type="molecule type" value="Genomic_DNA"/>
</dbReference>
<evidence type="ECO:0000313" key="2">
    <source>
        <dbReference type="EMBL" id="KAJ8023447.1"/>
    </source>
</evidence>
<name>A0A9Q1BG68_HOLLE</name>
<evidence type="ECO:0000313" key="3">
    <source>
        <dbReference type="Proteomes" id="UP001152320"/>
    </source>
</evidence>
<accession>A0A9Q1BG68</accession>
<protein>
    <submittedName>
        <fullName evidence="2">Uncharacterized protein</fullName>
    </submittedName>
</protein>
<comment type="caution">
    <text evidence="2">The sequence shown here is derived from an EMBL/GenBank/DDBJ whole genome shotgun (WGS) entry which is preliminary data.</text>
</comment>
<evidence type="ECO:0000256" key="1">
    <source>
        <dbReference type="SAM" id="MobiDB-lite"/>
    </source>
</evidence>
<sequence>MAEFRESRELEDFQLPGGEKGKDGKEEGTNHQARLAVWGKNCEAAKPRPRC</sequence>
<feature type="compositionally biased region" description="Basic and acidic residues" evidence="1">
    <location>
        <begin position="19"/>
        <end position="29"/>
    </location>
</feature>